<dbReference type="PRINTS" id="PR00081">
    <property type="entry name" value="GDHRDH"/>
</dbReference>
<evidence type="ECO:0000313" key="4">
    <source>
        <dbReference type="EMBL" id="MBP1990256.1"/>
    </source>
</evidence>
<keyword evidence="5" id="KW-1185">Reference proteome</keyword>
<sequence>MKARTRKMTLKPSHSTHSHIQTAIITGTSSGFGLLTAISMARSGYRVIATMRDLSKQGRLVKEAEEAGVWAQMECLELDVTDTAGINRTVADVIARFGTIDVLVNNAGFAVGGYTEEVSLEDWRIQMETNFFGVVSLSKAVLPYMREQGYGKIITVSSVSGRIALPGYGPYAASKFAIEGFSEALRLEMLPFGVHVVLVEPGSYRTDIWDKGFKTIKSPPDSPYRSSMEAMLSLARKSAANAPHPRAVASLIAKIAKRQNPRLRYPIGQGSTFAMLAKAVLPWKLFESIITRILKRKG</sequence>
<dbReference type="InterPro" id="IPR020904">
    <property type="entry name" value="Sc_DH/Rdtase_CS"/>
</dbReference>
<reference evidence="4 5" key="1">
    <citation type="submission" date="2021-03" db="EMBL/GenBank/DDBJ databases">
        <title>Genomic Encyclopedia of Type Strains, Phase IV (KMG-IV): sequencing the most valuable type-strain genomes for metagenomic binning, comparative biology and taxonomic classification.</title>
        <authorList>
            <person name="Goeker M."/>
        </authorList>
    </citation>
    <scope>NUCLEOTIDE SEQUENCE [LARGE SCALE GENOMIC DNA]</scope>
    <source>
        <strain evidence="4 5">DSM 26048</strain>
    </source>
</reference>
<dbReference type="InterPro" id="IPR036291">
    <property type="entry name" value="NAD(P)-bd_dom_sf"/>
</dbReference>
<dbReference type="PROSITE" id="PS00061">
    <property type="entry name" value="ADH_SHORT"/>
    <property type="match status" value="1"/>
</dbReference>
<organism evidence="4 5">
    <name type="scientific">Paenibacillus eucommiae</name>
    <dbReference type="NCBI Taxonomy" id="1355755"/>
    <lineage>
        <taxon>Bacteria</taxon>
        <taxon>Bacillati</taxon>
        <taxon>Bacillota</taxon>
        <taxon>Bacilli</taxon>
        <taxon>Bacillales</taxon>
        <taxon>Paenibacillaceae</taxon>
        <taxon>Paenibacillus</taxon>
    </lineage>
</organism>
<dbReference type="RefSeq" id="WP_312894458.1">
    <property type="nucleotide sequence ID" value="NZ_JAGGLB010000004.1"/>
</dbReference>
<dbReference type="Pfam" id="PF00106">
    <property type="entry name" value="adh_short"/>
    <property type="match status" value="1"/>
</dbReference>
<dbReference type="PRINTS" id="PR00080">
    <property type="entry name" value="SDRFAMILY"/>
</dbReference>
<dbReference type="Proteomes" id="UP001519287">
    <property type="component" value="Unassembled WGS sequence"/>
</dbReference>
<dbReference type="PANTHER" id="PTHR43976:SF16">
    <property type="entry name" value="SHORT-CHAIN DEHYDROGENASE_REDUCTASE FAMILY PROTEIN"/>
    <property type="match status" value="1"/>
</dbReference>
<dbReference type="CDD" id="cd05374">
    <property type="entry name" value="17beta-HSD-like_SDR_c"/>
    <property type="match status" value="1"/>
</dbReference>
<dbReference type="PANTHER" id="PTHR43976">
    <property type="entry name" value="SHORT CHAIN DEHYDROGENASE"/>
    <property type="match status" value="1"/>
</dbReference>
<comment type="similarity">
    <text evidence="1 3">Belongs to the short-chain dehydrogenases/reductases (SDR) family.</text>
</comment>
<gene>
    <name evidence="4" type="ORF">J2Z66_001854</name>
</gene>
<evidence type="ECO:0000256" key="1">
    <source>
        <dbReference type="ARBA" id="ARBA00006484"/>
    </source>
</evidence>
<protein>
    <submittedName>
        <fullName evidence="4">NAD(P)-dependent dehydrogenase (Short-subunit alcohol dehydrogenase family)</fullName>
    </submittedName>
</protein>
<comment type="caution">
    <text evidence="4">The sequence shown here is derived from an EMBL/GenBank/DDBJ whole genome shotgun (WGS) entry which is preliminary data.</text>
</comment>
<evidence type="ECO:0000256" key="2">
    <source>
        <dbReference type="ARBA" id="ARBA00023002"/>
    </source>
</evidence>
<accession>A0ABS4ITA4</accession>
<keyword evidence="2" id="KW-0560">Oxidoreductase</keyword>
<proteinExistence type="inferred from homology"/>
<dbReference type="Gene3D" id="3.40.50.720">
    <property type="entry name" value="NAD(P)-binding Rossmann-like Domain"/>
    <property type="match status" value="1"/>
</dbReference>
<dbReference type="InterPro" id="IPR002347">
    <property type="entry name" value="SDR_fam"/>
</dbReference>
<dbReference type="EMBL" id="JAGGLB010000004">
    <property type="protein sequence ID" value="MBP1990256.1"/>
    <property type="molecule type" value="Genomic_DNA"/>
</dbReference>
<name>A0ABS4ITA4_9BACL</name>
<dbReference type="InterPro" id="IPR051911">
    <property type="entry name" value="SDR_oxidoreductase"/>
</dbReference>
<evidence type="ECO:0000256" key="3">
    <source>
        <dbReference type="RuleBase" id="RU000363"/>
    </source>
</evidence>
<dbReference type="NCBIfam" id="NF005372">
    <property type="entry name" value="PRK06914.1"/>
    <property type="match status" value="1"/>
</dbReference>
<dbReference type="SUPFAM" id="SSF51735">
    <property type="entry name" value="NAD(P)-binding Rossmann-fold domains"/>
    <property type="match status" value="1"/>
</dbReference>
<evidence type="ECO:0000313" key="5">
    <source>
        <dbReference type="Proteomes" id="UP001519287"/>
    </source>
</evidence>